<dbReference type="InterPro" id="IPR005537">
    <property type="entry name" value="RAMP_III_fam"/>
</dbReference>
<evidence type="ECO:0000259" key="2">
    <source>
        <dbReference type="Pfam" id="PF03787"/>
    </source>
</evidence>
<dbReference type="PANTHER" id="PTHR39965">
    <property type="entry name" value="CRISPR SYSTEM CMR SUBUNIT CMR6"/>
    <property type="match status" value="1"/>
</dbReference>
<dbReference type="InterPro" id="IPR010172">
    <property type="entry name" value="CRISPR-assoc_prot_TM1791"/>
</dbReference>
<proteinExistence type="predicted"/>
<sequence>MADLSRRTALDTITFSPTEVQHAGLWLDRLLPKQPAQDEKLATETLHPHAQHIQEAARIREAASYQRFYERSAAALASIAQPTGYALRSGIAAARGRIAVGLGSESVLENAITLHRIYGVPYIPGSALKGVAAAFAHQRLEDATWRRPDLVITREAPVSAHEILFGSTRSAGYVTFYDALYEPGSGQQGRMLAPDVLTVHHQDYYKGSATPPADWDSPTPIHFITATGSFRVTLAGPAAWLATAWQLLALALDELGVGGKTAAGYGRMDLEGLDEARGQCRAPHGEVQHVANQAPATPAAQAQNPPVAVVPATFTMQVQKSNAGSLPNLMSQLRQLAPEVQVAAAQQMIAHARAIKVKNLEEKAWFQELQRMVAV</sequence>
<dbReference type="Pfam" id="PF03787">
    <property type="entry name" value="RAMPs"/>
    <property type="match status" value="1"/>
</dbReference>
<dbReference type="AlphaFoldDB" id="A0A426TY80"/>
<protein>
    <submittedName>
        <fullName evidence="3">Type III-B CRISPR module RAMP protein Cmr6</fullName>
    </submittedName>
</protein>
<dbReference type="Proteomes" id="UP000280307">
    <property type="component" value="Unassembled WGS sequence"/>
</dbReference>
<gene>
    <name evidence="3" type="primary">cmr6</name>
    <name evidence="3" type="ORF">EI684_12490</name>
</gene>
<feature type="domain" description="CRISPR type III-associated protein" evidence="2">
    <location>
        <begin position="99"/>
        <end position="268"/>
    </location>
</feature>
<evidence type="ECO:0000313" key="3">
    <source>
        <dbReference type="EMBL" id="RRR70863.1"/>
    </source>
</evidence>
<name>A0A426TY80_9CHLR</name>
<accession>A0A426TY80</accession>
<keyword evidence="1" id="KW-0051">Antiviral defense</keyword>
<reference evidence="3 4" key="1">
    <citation type="submission" date="2018-12" db="EMBL/GenBank/DDBJ databases">
        <title>Genome Sequence of Candidatus Viridilinea halotolerans isolated from saline sulfide-rich spring.</title>
        <authorList>
            <person name="Grouzdev D.S."/>
            <person name="Burganskaya E.I."/>
            <person name="Krutkina M.S."/>
            <person name="Sukhacheva M.V."/>
            <person name="Gorlenko V.M."/>
        </authorList>
    </citation>
    <scope>NUCLEOTIDE SEQUENCE [LARGE SCALE GENOMIC DNA]</scope>
    <source>
        <strain evidence="3">Chok-6</strain>
    </source>
</reference>
<dbReference type="PANTHER" id="PTHR39965:SF1">
    <property type="entry name" value="CRISPR SYSTEM CMR SUBUNIT CMR6"/>
    <property type="match status" value="1"/>
</dbReference>
<dbReference type="NCBIfam" id="TIGR01898">
    <property type="entry name" value="cas_TM1791_cmr6"/>
    <property type="match status" value="1"/>
</dbReference>
<evidence type="ECO:0000256" key="1">
    <source>
        <dbReference type="ARBA" id="ARBA00023118"/>
    </source>
</evidence>
<evidence type="ECO:0000313" key="4">
    <source>
        <dbReference type="Proteomes" id="UP000280307"/>
    </source>
</evidence>
<dbReference type="GO" id="GO:0051607">
    <property type="term" value="P:defense response to virus"/>
    <property type="evidence" value="ECO:0007669"/>
    <property type="project" value="UniProtKB-KW"/>
</dbReference>
<organism evidence="3 4">
    <name type="scientific">Candidatus Viridilinea halotolerans</name>
    <dbReference type="NCBI Taxonomy" id="2491704"/>
    <lineage>
        <taxon>Bacteria</taxon>
        <taxon>Bacillati</taxon>
        <taxon>Chloroflexota</taxon>
        <taxon>Chloroflexia</taxon>
        <taxon>Chloroflexales</taxon>
        <taxon>Chloroflexineae</taxon>
        <taxon>Oscillochloridaceae</taxon>
        <taxon>Candidatus Viridilinea</taxon>
    </lineage>
</organism>
<comment type="caution">
    <text evidence="3">The sequence shown here is derived from an EMBL/GenBank/DDBJ whole genome shotgun (WGS) entry which is preliminary data.</text>
</comment>
<dbReference type="EMBL" id="RSAS01000488">
    <property type="protein sequence ID" value="RRR70863.1"/>
    <property type="molecule type" value="Genomic_DNA"/>
</dbReference>